<dbReference type="EMBL" id="JBETVU010000013">
    <property type="protein sequence ID" value="MES5150922.1"/>
    <property type="molecule type" value="Genomic_DNA"/>
</dbReference>
<dbReference type="Proteomes" id="UP001434419">
    <property type="component" value="Unassembled WGS sequence"/>
</dbReference>
<accession>A0ABV2BCT6</accession>
<organism evidence="2 3">
    <name type="scientific">Lactobacillus crispatus</name>
    <dbReference type="NCBI Taxonomy" id="47770"/>
    <lineage>
        <taxon>Bacteria</taxon>
        <taxon>Bacillati</taxon>
        <taxon>Bacillota</taxon>
        <taxon>Bacilli</taxon>
        <taxon>Lactobacillales</taxon>
        <taxon>Lactobacillaceae</taxon>
        <taxon>Lactobacillus</taxon>
    </lineage>
</organism>
<evidence type="ECO:0000256" key="1">
    <source>
        <dbReference type="SAM" id="Phobius"/>
    </source>
</evidence>
<keyword evidence="1" id="KW-1133">Transmembrane helix</keyword>
<keyword evidence="3" id="KW-1185">Reference proteome</keyword>
<feature type="transmembrane region" description="Helical" evidence="1">
    <location>
        <begin position="7"/>
        <end position="28"/>
    </location>
</feature>
<keyword evidence="1" id="KW-0472">Membrane</keyword>
<comment type="caution">
    <text evidence="2">The sequence shown here is derived from an EMBL/GenBank/DDBJ whole genome shotgun (WGS) entry which is preliminary data.</text>
</comment>
<sequence>MTSLILIFVDLLIAMVIPSTIVLGLTYINRNTKKILVNNYGFNSQVYFGFLGIIVHETSHMLAALLFGHQIVEFKPLVLPKNVARNGGALGYVNQRWNTNSTYQNIGNLFIGTAPIWGCTFVLYLLTKLTMPNLYQFILKLEKAMATMNLDSIRSVISNMNLFNNIDGISLLISVFGLILMTNIVIGGFDLSSNDLKNALGAFIAFYIFFIVILSALVFFGFGVQVNNFLVKLMATFVSIMGLSIFLSLLINLILRFLNFLSRFRD</sequence>
<feature type="transmembrane region" description="Helical" evidence="1">
    <location>
        <begin position="106"/>
        <end position="126"/>
    </location>
</feature>
<keyword evidence="1" id="KW-0812">Transmembrane</keyword>
<name>A0ABV2BCT6_9LACO</name>
<evidence type="ECO:0000313" key="3">
    <source>
        <dbReference type="Proteomes" id="UP001434419"/>
    </source>
</evidence>
<reference evidence="2" key="1">
    <citation type="submission" date="2024-06" db="EMBL/GenBank/DDBJ databases">
        <title>Vaginal Lactobacillus fatty acid response mechanisms reveal a metabolite-targeted strategy for bacterial vaginosis treatment.</title>
        <authorList>
            <person name="Zhu M."/>
            <person name="Blainey P.C."/>
            <person name="Bloom S.M."/>
            <person name="Kwon D.S."/>
        </authorList>
    </citation>
    <scope>NUCLEOTIDE SEQUENCE</scope>
    <source>
        <strain evidence="2">194_F1_1</strain>
    </source>
</reference>
<feature type="transmembrane region" description="Helical" evidence="1">
    <location>
        <begin position="201"/>
        <end position="222"/>
    </location>
</feature>
<proteinExistence type="predicted"/>
<protein>
    <recommendedName>
        <fullName evidence="4">Integral membrane protein</fullName>
    </recommendedName>
</protein>
<dbReference type="RefSeq" id="WP_133476400.1">
    <property type="nucleotide sequence ID" value="NZ_JBETVU010000013.1"/>
</dbReference>
<evidence type="ECO:0000313" key="2">
    <source>
        <dbReference type="EMBL" id="MES5150922.1"/>
    </source>
</evidence>
<feature type="transmembrane region" description="Helical" evidence="1">
    <location>
        <begin position="169"/>
        <end position="189"/>
    </location>
</feature>
<gene>
    <name evidence="2" type="ORF">ABVC42_13890</name>
</gene>
<evidence type="ECO:0008006" key="4">
    <source>
        <dbReference type="Google" id="ProtNLM"/>
    </source>
</evidence>
<feature type="transmembrane region" description="Helical" evidence="1">
    <location>
        <begin position="234"/>
        <end position="255"/>
    </location>
</feature>